<evidence type="ECO:0000256" key="1">
    <source>
        <dbReference type="SAM" id="SignalP"/>
    </source>
</evidence>
<dbReference type="InterPro" id="IPR009078">
    <property type="entry name" value="Ferritin-like_SF"/>
</dbReference>
<protein>
    <submittedName>
        <fullName evidence="2">Uncharacterized protein</fullName>
    </submittedName>
</protein>
<reference evidence="2 3" key="1">
    <citation type="journal article" date="2014" name="Genome Announc.">
        <title>Draft genome sequence of Sclerotinia borealis, a psychrophilic plant pathogenic fungus.</title>
        <authorList>
            <person name="Mardanov A.V."/>
            <person name="Beletsky A.V."/>
            <person name="Kadnikov V.V."/>
            <person name="Ignatov A.N."/>
            <person name="Ravin N.V."/>
        </authorList>
    </citation>
    <scope>NUCLEOTIDE SEQUENCE [LARGE SCALE GENOMIC DNA]</scope>
    <source>
        <strain evidence="3">F-4157</strain>
    </source>
</reference>
<keyword evidence="3" id="KW-1185">Reference proteome</keyword>
<evidence type="ECO:0000313" key="2">
    <source>
        <dbReference type="EMBL" id="ESZ96603.1"/>
    </source>
</evidence>
<dbReference type="STRING" id="1432307.W9CKS1"/>
<name>W9CKS1_SCLBF</name>
<sequence length="303" mass="32002">MKCSITLAAFTAILMVSASPVVTKRDVYSVTDIDILQYALTLEHLEDKLYREGLANYTRQDFIDAGFADPFYANLQEVSADETTHVSFLSTALGGQAVAECTYAFPSYNAASFVALAAVLEGVGVSAYLGAAASIANPGYLTAAGSILTVESRHSAYLRSSLHESPSAQPFDIPLDFDEVYSLAAQFIVECPSTNAPLPVKAFPALEVHAKSSCIHSGDTITLLTPGYEFVAADGASSMYFAFLTVTGPLTGIATPVQGGFQIVVPEGIDGQSYVVLTGRKEDVNDETIAAGPAIIEITNVKT</sequence>
<dbReference type="Pfam" id="PF13668">
    <property type="entry name" value="Ferritin_2"/>
    <property type="match status" value="1"/>
</dbReference>
<comment type="caution">
    <text evidence="2">The sequence shown here is derived from an EMBL/GenBank/DDBJ whole genome shotgun (WGS) entry which is preliminary data.</text>
</comment>
<dbReference type="AlphaFoldDB" id="W9CKS1"/>
<dbReference type="OrthoDB" id="1001765at2759"/>
<dbReference type="Proteomes" id="UP000019487">
    <property type="component" value="Unassembled WGS sequence"/>
</dbReference>
<dbReference type="HOGENOM" id="CLU_029630_0_0_1"/>
<proteinExistence type="predicted"/>
<feature type="signal peptide" evidence="1">
    <location>
        <begin position="1"/>
        <end position="18"/>
    </location>
</feature>
<organism evidence="2 3">
    <name type="scientific">Sclerotinia borealis (strain F-4128)</name>
    <dbReference type="NCBI Taxonomy" id="1432307"/>
    <lineage>
        <taxon>Eukaryota</taxon>
        <taxon>Fungi</taxon>
        <taxon>Dikarya</taxon>
        <taxon>Ascomycota</taxon>
        <taxon>Pezizomycotina</taxon>
        <taxon>Leotiomycetes</taxon>
        <taxon>Helotiales</taxon>
        <taxon>Sclerotiniaceae</taxon>
        <taxon>Sclerotinia</taxon>
    </lineage>
</organism>
<dbReference type="InterPro" id="IPR052965">
    <property type="entry name" value="Pigment-catalase-like"/>
</dbReference>
<gene>
    <name evidence="2" type="ORF">SBOR_2970</name>
</gene>
<dbReference type="EMBL" id="AYSA01000131">
    <property type="protein sequence ID" value="ESZ96603.1"/>
    <property type="molecule type" value="Genomic_DNA"/>
</dbReference>
<keyword evidence="1" id="KW-0732">Signal</keyword>
<evidence type="ECO:0000313" key="3">
    <source>
        <dbReference type="Proteomes" id="UP000019487"/>
    </source>
</evidence>
<feature type="chain" id="PRO_5004918582" evidence="1">
    <location>
        <begin position="19"/>
        <end position="303"/>
    </location>
</feature>
<dbReference type="SUPFAM" id="SSF47240">
    <property type="entry name" value="Ferritin-like"/>
    <property type="match status" value="1"/>
</dbReference>
<dbReference type="CDD" id="cd00657">
    <property type="entry name" value="Ferritin_like"/>
    <property type="match status" value="1"/>
</dbReference>
<dbReference type="PANTHER" id="PTHR31694">
    <property type="entry name" value="DESICCATION-LIKE PROTEIN"/>
    <property type="match status" value="1"/>
</dbReference>
<dbReference type="PANTHER" id="PTHR31694:SF26">
    <property type="entry name" value="OS05G0151100 PROTEIN"/>
    <property type="match status" value="1"/>
</dbReference>
<accession>W9CKS1</accession>